<reference evidence="12" key="3">
    <citation type="submission" date="2015-06" db="UniProtKB">
        <authorList>
            <consortium name="EnsemblMetazoa"/>
        </authorList>
    </citation>
    <scope>IDENTIFICATION</scope>
</reference>
<reference evidence="11 13" key="2">
    <citation type="journal article" date="2013" name="Nature">
        <title>Insights into bilaterian evolution from three spiralian genomes.</title>
        <authorList>
            <person name="Simakov O."/>
            <person name="Marletaz F."/>
            <person name="Cho S.J."/>
            <person name="Edsinger-Gonzales E."/>
            <person name="Havlak P."/>
            <person name="Hellsten U."/>
            <person name="Kuo D.H."/>
            <person name="Larsson T."/>
            <person name="Lv J."/>
            <person name="Arendt D."/>
            <person name="Savage R."/>
            <person name="Osoegawa K."/>
            <person name="de Jong P."/>
            <person name="Grimwood J."/>
            <person name="Chapman J.A."/>
            <person name="Shapiro H."/>
            <person name="Aerts A."/>
            <person name="Otillar R.P."/>
            <person name="Terry A.Y."/>
            <person name="Boore J.L."/>
            <person name="Grigoriev I.V."/>
            <person name="Lindberg D.R."/>
            <person name="Seaver E.C."/>
            <person name="Weisblat D.A."/>
            <person name="Putnam N.H."/>
            <person name="Rokhsar D.S."/>
        </authorList>
    </citation>
    <scope>NUCLEOTIDE SEQUENCE</scope>
    <source>
        <strain evidence="11 13">I ESC-2004</strain>
    </source>
</reference>
<dbReference type="GO" id="GO:0005886">
    <property type="term" value="C:plasma membrane"/>
    <property type="evidence" value="ECO:0007669"/>
    <property type="project" value="TreeGrafter"/>
</dbReference>
<evidence type="ECO:0000256" key="7">
    <source>
        <dbReference type="ARBA" id="ARBA00023303"/>
    </source>
</evidence>
<dbReference type="AlphaFoldDB" id="R7TKL4"/>
<evidence type="ECO:0000313" key="11">
    <source>
        <dbReference type="EMBL" id="ELT94323.1"/>
    </source>
</evidence>
<dbReference type="InterPro" id="IPR013099">
    <property type="entry name" value="K_chnl_dom"/>
</dbReference>
<keyword evidence="6 9" id="KW-0472">Membrane</keyword>
<dbReference type="Proteomes" id="UP000014760">
    <property type="component" value="Unassembled WGS sequence"/>
</dbReference>
<organism evidence="11">
    <name type="scientific">Capitella teleta</name>
    <name type="common">Polychaete worm</name>
    <dbReference type="NCBI Taxonomy" id="283909"/>
    <lineage>
        <taxon>Eukaryota</taxon>
        <taxon>Metazoa</taxon>
        <taxon>Spiralia</taxon>
        <taxon>Lophotrochozoa</taxon>
        <taxon>Annelida</taxon>
        <taxon>Polychaeta</taxon>
        <taxon>Sedentaria</taxon>
        <taxon>Scolecida</taxon>
        <taxon>Capitellidae</taxon>
        <taxon>Capitella</taxon>
    </lineage>
</organism>
<evidence type="ECO:0000256" key="5">
    <source>
        <dbReference type="ARBA" id="ARBA00023065"/>
    </source>
</evidence>
<keyword evidence="13" id="KW-1185">Reference proteome</keyword>
<feature type="transmembrane region" description="Helical" evidence="9">
    <location>
        <begin position="80"/>
        <end position="97"/>
    </location>
</feature>
<dbReference type="EnsemblMetazoa" id="CapteT228986">
    <property type="protein sequence ID" value="CapteP228986"/>
    <property type="gene ID" value="CapteG228986"/>
</dbReference>
<sequence>MSSAKTGEVNCRVLQCKGGVASITGVDHDLNVGITKPASILCNWTQLTEDEFEYLVNAIIDAYNLGVIGYNGTDIWNIPGAMYFAATVVTTIGYGNITPTTDLSKAMCVIYAIIGIPVFLLVAATIGSKVHKSFFKMQRRLTGKCIDAKCSRLEKIINTSTQITVGLAIFILAPAFAFTFFEPWTYSTSLYYCFITLSTIGFGDYVAGMGTDSETNPVYHIAISVWILFGLAWLSAVINSMQHTISNAVEEHALKVPGHIMVGISRRLSRQADLNGTKVRASPEEDNEEICSVQLFYSFDPYDPKLLVRILSFSILSRYFEVRVEPYW</sequence>
<feature type="transmembrane region" description="Helical" evidence="9">
    <location>
        <begin position="189"/>
        <end position="207"/>
    </location>
</feature>
<evidence type="ECO:0000259" key="10">
    <source>
        <dbReference type="Pfam" id="PF07885"/>
    </source>
</evidence>
<dbReference type="EMBL" id="AMQN01012325">
    <property type="status" value="NOT_ANNOTATED_CDS"/>
    <property type="molecule type" value="Genomic_DNA"/>
</dbReference>
<dbReference type="SUPFAM" id="SSF81324">
    <property type="entry name" value="Voltage-gated potassium channels"/>
    <property type="match status" value="2"/>
</dbReference>
<evidence type="ECO:0000256" key="4">
    <source>
        <dbReference type="ARBA" id="ARBA00022989"/>
    </source>
</evidence>
<dbReference type="STRING" id="283909.R7TKL4"/>
<name>R7TKL4_CAPTE</name>
<reference evidence="13" key="1">
    <citation type="submission" date="2012-12" db="EMBL/GenBank/DDBJ databases">
        <authorList>
            <person name="Hellsten U."/>
            <person name="Grimwood J."/>
            <person name="Chapman J.A."/>
            <person name="Shapiro H."/>
            <person name="Aerts A."/>
            <person name="Otillar R.P."/>
            <person name="Terry A.Y."/>
            <person name="Boore J.L."/>
            <person name="Simakov O."/>
            <person name="Marletaz F."/>
            <person name="Cho S.-J."/>
            <person name="Edsinger-Gonzales E."/>
            <person name="Havlak P."/>
            <person name="Kuo D.-H."/>
            <person name="Larsson T."/>
            <person name="Lv J."/>
            <person name="Arendt D."/>
            <person name="Savage R."/>
            <person name="Osoegawa K."/>
            <person name="de Jong P."/>
            <person name="Lindberg D.R."/>
            <person name="Seaver E.C."/>
            <person name="Weisblat D.A."/>
            <person name="Putnam N.H."/>
            <person name="Grigoriev I.V."/>
            <person name="Rokhsar D.S."/>
        </authorList>
    </citation>
    <scope>NUCLEOTIDE SEQUENCE</scope>
    <source>
        <strain evidence="13">I ESC-2004</strain>
    </source>
</reference>
<dbReference type="OrthoDB" id="297496at2759"/>
<evidence type="ECO:0000256" key="9">
    <source>
        <dbReference type="SAM" id="Phobius"/>
    </source>
</evidence>
<feature type="domain" description="Potassium channel" evidence="10">
    <location>
        <begin position="168"/>
        <end position="245"/>
    </location>
</feature>
<feature type="transmembrane region" description="Helical" evidence="9">
    <location>
        <begin position="219"/>
        <end position="238"/>
    </location>
</feature>
<dbReference type="Pfam" id="PF07885">
    <property type="entry name" value="Ion_trans_2"/>
    <property type="match status" value="2"/>
</dbReference>
<keyword evidence="7 8" id="KW-0407">Ion channel</keyword>
<accession>R7TKL4</accession>
<evidence type="ECO:0000256" key="3">
    <source>
        <dbReference type="ARBA" id="ARBA00022692"/>
    </source>
</evidence>
<feature type="transmembrane region" description="Helical" evidence="9">
    <location>
        <begin position="109"/>
        <end position="130"/>
    </location>
</feature>
<proteinExistence type="inferred from homology"/>
<protein>
    <recommendedName>
        <fullName evidence="10">Potassium channel domain-containing protein</fullName>
    </recommendedName>
</protein>
<evidence type="ECO:0000256" key="8">
    <source>
        <dbReference type="RuleBase" id="RU003857"/>
    </source>
</evidence>
<gene>
    <name evidence="11" type="ORF">CAPTEDRAFT_228986</name>
</gene>
<evidence type="ECO:0000256" key="6">
    <source>
        <dbReference type="ARBA" id="ARBA00023136"/>
    </source>
</evidence>
<comment type="similarity">
    <text evidence="8">Belongs to the two pore domain potassium channel (TC 1.A.1.8) family.</text>
</comment>
<dbReference type="PRINTS" id="PR01333">
    <property type="entry name" value="2POREKCHANEL"/>
</dbReference>
<keyword evidence="3 8" id="KW-0812">Transmembrane</keyword>
<keyword evidence="5 8" id="KW-0406">Ion transport</keyword>
<evidence type="ECO:0000256" key="2">
    <source>
        <dbReference type="ARBA" id="ARBA00022448"/>
    </source>
</evidence>
<evidence type="ECO:0000256" key="1">
    <source>
        <dbReference type="ARBA" id="ARBA00004141"/>
    </source>
</evidence>
<dbReference type="PANTHER" id="PTHR11003">
    <property type="entry name" value="POTASSIUM CHANNEL, SUBFAMILY K"/>
    <property type="match status" value="1"/>
</dbReference>
<dbReference type="InterPro" id="IPR003280">
    <property type="entry name" value="2pore_dom_K_chnl"/>
</dbReference>
<dbReference type="GO" id="GO:0015271">
    <property type="term" value="F:outward rectifier potassium channel activity"/>
    <property type="evidence" value="ECO:0007669"/>
    <property type="project" value="TreeGrafter"/>
</dbReference>
<dbReference type="GO" id="GO:0030322">
    <property type="term" value="P:stabilization of membrane potential"/>
    <property type="evidence" value="ECO:0007669"/>
    <property type="project" value="TreeGrafter"/>
</dbReference>
<feature type="domain" description="Potassium channel" evidence="10">
    <location>
        <begin position="67"/>
        <end position="130"/>
    </location>
</feature>
<keyword evidence="2 8" id="KW-0813">Transport</keyword>
<feature type="transmembrane region" description="Helical" evidence="9">
    <location>
        <begin position="156"/>
        <end position="177"/>
    </location>
</feature>
<evidence type="ECO:0000313" key="12">
    <source>
        <dbReference type="EnsemblMetazoa" id="CapteP228986"/>
    </source>
</evidence>
<evidence type="ECO:0000313" key="13">
    <source>
        <dbReference type="Proteomes" id="UP000014760"/>
    </source>
</evidence>
<dbReference type="HOGENOM" id="CLU_847963_0_0_1"/>
<dbReference type="PANTHER" id="PTHR11003:SF330">
    <property type="entry name" value="POTASSIUM CHANNEL DOMAIN-CONTAINING PROTEIN"/>
    <property type="match status" value="1"/>
</dbReference>
<comment type="subcellular location">
    <subcellularLocation>
        <location evidence="1">Membrane</location>
        <topology evidence="1">Multi-pass membrane protein</topology>
    </subcellularLocation>
</comment>
<keyword evidence="4 9" id="KW-1133">Transmembrane helix</keyword>
<dbReference type="OMA" id="WLALIFN"/>
<dbReference type="GO" id="GO:0022841">
    <property type="term" value="F:potassium ion leak channel activity"/>
    <property type="evidence" value="ECO:0007669"/>
    <property type="project" value="TreeGrafter"/>
</dbReference>
<dbReference type="EMBL" id="KB309450">
    <property type="protein sequence ID" value="ELT94323.1"/>
    <property type="molecule type" value="Genomic_DNA"/>
</dbReference>
<dbReference type="Gene3D" id="1.10.287.70">
    <property type="match status" value="1"/>
</dbReference>